<proteinExistence type="predicted"/>
<dbReference type="WormBase" id="SRAE_2000384100">
    <property type="protein sequence ID" value="SRP06996"/>
    <property type="gene ID" value="WBGene00264068"/>
</dbReference>
<name>A0A090LHF5_STRRB</name>
<dbReference type="AlphaFoldDB" id="A0A090LHF5"/>
<dbReference type="WBParaSite" id="SRAE_2000384100.1">
    <property type="protein sequence ID" value="SRAE_2000384100.1"/>
    <property type="gene ID" value="WBGene00264068"/>
</dbReference>
<sequence>MILNKFNTYSEKKMSKKKLEKLRCLKKCHKRKRTLLHLALKVYKPMPTLYEEKDIEENENISSNINETKKSYYVNKVMPEINNNVKIMEDDNDENLKKHPTIKPLFVKFNINSYKIRRIIGSIFFLSSCRESTSPIRMYHY</sequence>
<gene>
    <name evidence="1 3 4" type="ORF">SRAE_2000384100</name>
</gene>
<accession>A0A090LHF5</accession>
<evidence type="ECO:0000313" key="1">
    <source>
        <dbReference type="EMBL" id="CEF69191.1"/>
    </source>
</evidence>
<dbReference type="GeneID" id="36381561"/>
<dbReference type="RefSeq" id="XP_024508391.1">
    <property type="nucleotide sequence ID" value="XM_024655083.1"/>
</dbReference>
<evidence type="ECO:0000313" key="2">
    <source>
        <dbReference type="Proteomes" id="UP000035682"/>
    </source>
</evidence>
<organism evidence="1">
    <name type="scientific">Strongyloides ratti</name>
    <name type="common">Parasitic roundworm</name>
    <dbReference type="NCBI Taxonomy" id="34506"/>
    <lineage>
        <taxon>Eukaryota</taxon>
        <taxon>Metazoa</taxon>
        <taxon>Ecdysozoa</taxon>
        <taxon>Nematoda</taxon>
        <taxon>Chromadorea</taxon>
        <taxon>Rhabditida</taxon>
        <taxon>Tylenchina</taxon>
        <taxon>Panagrolaimomorpha</taxon>
        <taxon>Strongyloidoidea</taxon>
        <taxon>Strongyloididae</taxon>
        <taxon>Strongyloides</taxon>
    </lineage>
</organism>
<protein>
    <submittedName>
        <fullName evidence="1 3">Uncharacterized protein</fullName>
    </submittedName>
</protein>
<evidence type="ECO:0000313" key="4">
    <source>
        <dbReference type="WormBase" id="SRAE_2000384100"/>
    </source>
</evidence>
<dbReference type="EMBL" id="LN609529">
    <property type="protein sequence ID" value="CEF69191.1"/>
    <property type="molecule type" value="Genomic_DNA"/>
</dbReference>
<reference evidence="3" key="2">
    <citation type="submission" date="2020-12" db="UniProtKB">
        <authorList>
            <consortium name="WormBaseParasite"/>
        </authorList>
    </citation>
    <scope>IDENTIFICATION</scope>
</reference>
<dbReference type="Proteomes" id="UP000035682">
    <property type="component" value="Unplaced"/>
</dbReference>
<dbReference type="CTD" id="36381561"/>
<evidence type="ECO:0000313" key="3">
    <source>
        <dbReference type="WBParaSite" id="SRAE_2000384100.1"/>
    </source>
</evidence>
<keyword evidence="2" id="KW-1185">Reference proteome</keyword>
<reference evidence="1 2" key="1">
    <citation type="submission" date="2014-09" db="EMBL/GenBank/DDBJ databases">
        <authorList>
            <person name="Martin A.A."/>
        </authorList>
    </citation>
    <scope>NUCLEOTIDE SEQUENCE</scope>
    <source>
        <strain evidence="2">ED321</strain>
        <strain evidence="1">ED321 Heterogonic</strain>
    </source>
</reference>